<gene>
    <name evidence="2" type="ORF">GCM10022291_02430</name>
</gene>
<evidence type="ECO:0000256" key="1">
    <source>
        <dbReference type="SAM" id="MobiDB-lite"/>
    </source>
</evidence>
<dbReference type="Pfam" id="PF16395">
    <property type="entry name" value="DUF5004"/>
    <property type="match status" value="1"/>
</dbReference>
<keyword evidence="3" id="KW-1185">Reference proteome</keyword>
<evidence type="ECO:0008006" key="4">
    <source>
        <dbReference type="Google" id="ProtNLM"/>
    </source>
</evidence>
<evidence type="ECO:0000313" key="2">
    <source>
        <dbReference type="EMBL" id="GAA4230997.1"/>
    </source>
</evidence>
<feature type="region of interest" description="Disordered" evidence="1">
    <location>
        <begin position="1"/>
        <end position="25"/>
    </location>
</feature>
<accession>A0ABP8BZQ5</accession>
<comment type="caution">
    <text evidence="2">The sequence shown here is derived from an EMBL/GenBank/DDBJ whole genome shotgun (WGS) entry which is preliminary data.</text>
</comment>
<reference evidence="3" key="1">
    <citation type="journal article" date="2019" name="Int. J. Syst. Evol. Microbiol.">
        <title>The Global Catalogue of Microorganisms (GCM) 10K type strain sequencing project: providing services to taxonomists for standard genome sequencing and annotation.</title>
        <authorList>
            <consortium name="The Broad Institute Genomics Platform"/>
            <consortium name="The Broad Institute Genome Sequencing Center for Infectious Disease"/>
            <person name="Wu L."/>
            <person name="Ma J."/>
        </authorList>
    </citation>
    <scope>NUCLEOTIDE SEQUENCE [LARGE SCALE GENOMIC DNA]</scope>
    <source>
        <strain evidence="3">JCM 17630</strain>
    </source>
</reference>
<proteinExistence type="predicted"/>
<organism evidence="2 3">
    <name type="scientific">Postechiella marina</name>
    <dbReference type="NCBI Taxonomy" id="943941"/>
    <lineage>
        <taxon>Bacteria</taxon>
        <taxon>Pseudomonadati</taxon>
        <taxon>Bacteroidota</taxon>
        <taxon>Flavobacteriia</taxon>
        <taxon>Flavobacteriales</taxon>
        <taxon>Flavobacteriaceae</taxon>
        <taxon>Postechiella</taxon>
    </lineage>
</organism>
<name>A0ABP8BZQ5_9FLAO</name>
<dbReference type="InterPro" id="IPR032168">
    <property type="entry name" value="DUF5004"/>
</dbReference>
<dbReference type="Proteomes" id="UP001501496">
    <property type="component" value="Unassembled WGS sequence"/>
</dbReference>
<sequence>MSLTIMSCDSDDDGPNCPEPLTGELNTTETEFTGKWSLTNIEADDEVDLTDDSVDNPSTNIFEQYSACQRDNVYEFKNDRAYSFKQGSTETDCTNTQTLSGTWMLNNNILTFVALCTSQSINIDLNDDNNEFVIESNYTFVNVDNETINTKVVFTYQKMDDPQ</sequence>
<evidence type="ECO:0000313" key="3">
    <source>
        <dbReference type="Proteomes" id="UP001501496"/>
    </source>
</evidence>
<protein>
    <recommendedName>
        <fullName evidence="4">Lipocalin-like domain-containing protein</fullName>
    </recommendedName>
</protein>
<dbReference type="EMBL" id="BAABCA010000001">
    <property type="protein sequence ID" value="GAA4230997.1"/>
    <property type="molecule type" value="Genomic_DNA"/>
</dbReference>